<name>A0A225NYY6_9RHOB</name>
<accession>A0A225NYY6</accession>
<evidence type="ECO:0000313" key="2">
    <source>
        <dbReference type="EMBL" id="OWU77346.1"/>
    </source>
</evidence>
<keyword evidence="1" id="KW-0732">Signal</keyword>
<evidence type="ECO:0000256" key="1">
    <source>
        <dbReference type="SAM" id="SignalP"/>
    </source>
</evidence>
<comment type="caution">
    <text evidence="2">The sequence shown here is derived from an EMBL/GenBank/DDBJ whole genome shotgun (WGS) entry which is preliminary data.</text>
</comment>
<gene>
    <name evidence="2" type="ORF">ATO3_01065</name>
</gene>
<proteinExistence type="predicted"/>
<dbReference type="EMBL" id="AQQR01000001">
    <property type="protein sequence ID" value="OWU77346.1"/>
    <property type="molecule type" value="Genomic_DNA"/>
</dbReference>
<organism evidence="2 3">
    <name type="scientific">Marinibacterium profundimaris</name>
    <dbReference type="NCBI Taxonomy" id="1679460"/>
    <lineage>
        <taxon>Bacteria</taxon>
        <taxon>Pseudomonadati</taxon>
        <taxon>Pseudomonadota</taxon>
        <taxon>Alphaproteobacteria</taxon>
        <taxon>Rhodobacterales</taxon>
        <taxon>Paracoccaceae</taxon>
        <taxon>Marinibacterium</taxon>
    </lineage>
</organism>
<reference evidence="2 3" key="1">
    <citation type="submission" date="2013-04" db="EMBL/GenBank/DDBJ databases">
        <title>Oceanicola sp. 22II1-22F33 Genome Sequencing.</title>
        <authorList>
            <person name="Lai Q."/>
            <person name="Li G."/>
            <person name="Shao Z."/>
        </authorList>
    </citation>
    <scope>NUCLEOTIDE SEQUENCE [LARGE SCALE GENOMIC DNA]</scope>
    <source>
        <strain evidence="2 3">22II1-22F33</strain>
    </source>
</reference>
<evidence type="ECO:0000313" key="3">
    <source>
        <dbReference type="Proteomes" id="UP000215377"/>
    </source>
</evidence>
<protein>
    <recommendedName>
        <fullName evidence="4">Lysozyme inhibitor LprI N-terminal domain-containing protein</fullName>
    </recommendedName>
</protein>
<evidence type="ECO:0008006" key="4">
    <source>
        <dbReference type="Google" id="ProtNLM"/>
    </source>
</evidence>
<dbReference type="RefSeq" id="WP_088647950.1">
    <property type="nucleotide sequence ID" value="NZ_AQQR01000001.1"/>
</dbReference>
<keyword evidence="3" id="KW-1185">Reference proteome</keyword>
<feature type="chain" id="PRO_5012533494" description="Lysozyme inhibitor LprI N-terminal domain-containing protein" evidence="1">
    <location>
        <begin position="27"/>
        <end position="247"/>
    </location>
</feature>
<sequence>MRAHPIRTGPRIAVLALALLAGPALAQDPSAASGETSLQGLGERAAPTAAQDDGLAACIANRDRLARFTTDLSARLADTQAGCAARVTEETEPLTRALSICEEEVDQHQRTNITLNDRLLACETAPRTDPDRIAALEAEVARLTERLANAGLGAEPGYGYAGGSVWSSFVAGDELDRVQGSLPRLPVEDCPAALDWLAAQDGADRAVRTEVWVWDGETPQICRRGADETPGLAPARPQDEAHVVIFR</sequence>
<dbReference type="Proteomes" id="UP000215377">
    <property type="component" value="Unassembled WGS sequence"/>
</dbReference>
<dbReference type="OrthoDB" id="9831713at2"/>
<feature type="signal peptide" evidence="1">
    <location>
        <begin position="1"/>
        <end position="26"/>
    </location>
</feature>
<dbReference type="AlphaFoldDB" id="A0A225NYY6"/>